<protein>
    <submittedName>
        <fullName evidence="1">Uncharacterized protein</fullName>
    </submittedName>
</protein>
<name>A0ACA9T7U3_BIOOC</name>
<reference evidence="1" key="1">
    <citation type="submission" date="2020-04" db="EMBL/GenBank/DDBJ databases">
        <authorList>
            <person name="Broberg M."/>
        </authorList>
    </citation>
    <scope>NUCLEOTIDE SEQUENCE</scope>
</reference>
<keyword evidence="2" id="KW-1185">Reference proteome</keyword>
<organism evidence="1 2">
    <name type="scientific">Clonostachys rosea f. rosea IK726</name>
    <dbReference type="NCBI Taxonomy" id="1349383"/>
    <lineage>
        <taxon>Eukaryota</taxon>
        <taxon>Fungi</taxon>
        <taxon>Dikarya</taxon>
        <taxon>Ascomycota</taxon>
        <taxon>Pezizomycotina</taxon>
        <taxon>Sordariomycetes</taxon>
        <taxon>Hypocreomycetidae</taxon>
        <taxon>Hypocreales</taxon>
        <taxon>Bionectriaceae</taxon>
        <taxon>Clonostachys</taxon>
    </lineage>
</organism>
<comment type="caution">
    <text evidence="1">The sequence shown here is derived from an EMBL/GenBank/DDBJ whole genome shotgun (WGS) entry which is preliminary data.</text>
</comment>
<dbReference type="EMBL" id="CADEHS020000001">
    <property type="protein sequence ID" value="CAG9936956.1"/>
    <property type="molecule type" value="Genomic_DNA"/>
</dbReference>
<evidence type="ECO:0000313" key="1">
    <source>
        <dbReference type="EMBL" id="CAG9936956.1"/>
    </source>
</evidence>
<proteinExistence type="predicted"/>
<reference evidence="1" key="2">
    <citation type="submission" date="2021-10" db="EMBL/GenBank/DDBJ databases">
        <authorList>
            <person name="Piombo E."/>
        </authorList>
    </citation>
    <scope>NUCLEOTIDE SEQUENCE</scope>
</reference>
<dbReference type="Proteomes" id="UP000836387">
    <property type="component" value="Unassembled WGS sequence"/>
</dbReference>
<sequence length="141" mass="16090">MKSPIADDTKMLENMRGRTRDRRRVPSGSKAERADESSTLRGRSRHRASSPMGSYSRNPSPSLKSPNRHLFILNRVRDSRREHCPSRVPSRSDRTASLRRGQRTRSCSRGPQARRAVDHPSSLRNEVLAEDAQKLETNEQT</sequence>
<evidence type="ECO:0000313" key="2">
    <source>
        <dbReference type="Proteomes" id="UP000836387"/>
    </source>
</evidence>
<gene>
    <name evidence="1" type="ORF">CRV2_00004139</name>
</gene>
<accession>A0ACA9T7U3</accession>